<sequence length="162" mass="18672">LEPFVLHPQAHKSYYIDSFRKGPNPVDRNAVVEQRLDTRLRTPADGASYRRHGRTSSYYKHFTKSGFYPSDLRYEPYNTSSNERLGISTDQDLHSSIQTEITNSTTSDTANNQRVSIEQLCAKCKSPSGGRISDNNSRNRKNKYFRRKDIYSAHSTSHKEHK</sequence>
<name>A0ABD3XAM7_SINWO</name>
<keyword evidence="3" id="KW-1185">Reference proteome</keyword>
<feature type="non-terminal residue" evidence="2">
    <location>
        <position position="1"/>
    </location>
</feature>
<dbReference type="AlphaFoldDB" id="A0ABD3XAM7"/>
<reference evidence="2 3" key="1">
    <citation type="submission" date="2024-11" db="EMBL/GenBank/DDBJ databases">
        <title>Chromosome-level genome assembly of the freshwater bivalve Anodonta woodiana.</title>
        <authorList>
            <person name="Chen X."/>
        </authorList>
    </citation>
    <scope>NUCLEOTIDE SEQUENCE [LARGE SCALE GENOMIC DNA]</scope>
    <source>
        <strain evidence="2">MN2024</strain>
        <tissue evidence="2">Gills</tissue>
    </source>
</reference>
<accession>A0ABD3XAM7</accession>
<feature type="non-terminal residue" evidence="2">
    <location>
        <position position="162"/>
    </location>
</feature>
<protein>
    <submittedName>
        <fullName evidence="2">Uncharacterized protein</fullName>
    </submittedName>
</protein>
<gene>
    <name evidence="2" type="ORF">ACJMK2_029451</name>
</gene>
<evidence type="ECO:0000313" key="2">
    <source>
        <dbReference type="EMBL" id="KAL3883160.1"/>
    </source>
</evidence>
<comment type="caution">
    <text evidence="2">The sequence shown here is derived from an EMBL/GenBank/DDBJ whole genome shotgun (WGS) entry which is preliminary data.</text>
</comment>
<dbReference type="Proteomes" id="UP001634394">
    <property type="component" value="Unassembled WGS sequence"/>
</dbReference>
<organism evidence="2 3">
    <name type="scientific">Sinanodonta woodiana</name>
    <name type="common">Chinese pond mussel</name>
    <name type="synonym">Anodonta woodiana</name>
    <dbReference type="NCBI Taxonomy" id="1069815"/>
    <lineage>
        <taxon>Eukaryota</taxon>
        <taxon>Metazoa</taxon>
        <taxon>Spiralia</taxon>
        <taxon>Lophotrochozoa</taxon>
        <taxon>Mollusca</taxon>
        <taxon>Bivalvia</taxon>
        <taxon>Autobranchia</taxon>
        <taxon>Heteroconchia</taxon>
        <taxon>Palaeoheterodonta</taxon>
        <taxon>Unionida</taxon>
        <taxon>Unionoidea</taxon>
        <taxon>Unionidae</taxon>
        <taxon>Unioninae</taxon>
        <taxon>Sinanodonta</taxon>
    </lineage>
</organism>
<dbReference type="EMBL" id="JBJQND010000003">
    <property type="protein sequence ID" value="KAL3883160.1"/>
    <property type="molecule type" value="Genomic_DNA"/>
</dbReference>
<evidence type="ECO:0000313" key="3">
    <source>
        <dbReference type="Proteomes" id="UP001634394"/>
    </source>
</evidence>
<proteinExistence type="predicted"/>
<evidence type="ECO:0000256" key="1">
    <source>
        <dbReference type="SAM" id="MobiDB-lite"/>
    </source>
</evidence>
<feature type="region of interest" description="Disordered" evidence="1">
    <location>
        <begin position="125"/>
        <end position="162"/>
    </location>
</feature>